<dbReference type="Proteomes" id="UP000054481">
    <property type="component" value="Unassembled WGS sequence"/>
</dbReference>
<keyword evidence="3" id="KW-1185">Reference proteome</keyword>
<dbReference type="EMBL" id="KQ030560">
    <property type="protein sequence ID" value="KJZ71821.1"/>
    <property type="molecule type" value="Genomic_DNA"/>
</dbReference>
<accession>A0A0F7ZH09</accession>
<dbReference type="PANTHER" id="PTHR36847:SF1">
    <property type="entry name" value="AMIDOLIGASE ENZYME"/>
    <property type="match status" value="1"/>
</dbReference>
<name>A0A0F7ZH09_9HYPO</name>
<gene>
    <name evidence="2" type="ORF">HIM_08792</name>
</gene>
<evidence type="ECO:0008006" key="4">
    <source>
        <dbReference type="Google" id="ProtNLM"/>
    </source>
</evidence>
<reference evidence="2 3" key="1">
    <citation type="journal article" date="2014" name="Genome Biol. Evol.">
        <title>Comparative genomics and transcriptomics analyses reveal divergent lifestyle features of nematode endoparasitic fungus Hirsutella minnesotensis.</title>
        <authorList>
            <person name="Lai Y."/>
            <person name="Liu K."/>
            <person name="Zhang X."/>
            <person name="Zhang X."/>
            <person name="Li K."/>
            <person name="Wang N."/>
            <person name="Shu C."/>
            <person name="Wu Y."/>
            <person name="Wang C."/>
            <person name="Bushley K.E."/>
            <person name="Xiang M."/>
            <person name="Liu X."/>
        </authorList>
    </citation>
    <scope>NUCLEOTIDE SEQUENCE [LARGE SCALE GENOMIC DNA]</scope>
    <source>
        <strain evidence="2 3">3608</strain>
    </source>
</reference>
<dbReference type="Pfam" id="PF12224">
    <property type="entry name" value="Amidoligase_2"/>
    <property type="match status" value="1"/>
</dbReference>
<feature type="region of interest" description="Disordered" evidence="1">
    <location>
        <begin position="441"/>
        <end position="467"/>
    </location>
</feature>
<evidence type="ECO:0000313" key="2">
    <source>
        <dbReference type="EMBL" id="KJZ71821.1"/>
    </source>
</evidence>
<protein>
    <recommendedName>
        <fullName evidence="4">Amidoligase enzyme</fullName>
    </recommendedName>
</protein>
<sequence length="475" mass="53505">MAQPNCTGITFGVELEFLCAGFDKPPRRSGGSSLSASATGSGYSYHNQEEWLIGWRRAAAAEVVRFAPHLPIAVKCYHSKLTAPVCPACWGLPGTDGAAVLSEGTGTRPSDVHAQYRYFLIKKEQLTQLQSQLDWLCVEISSPVFEQQELLAGLPQIKQLVTALAQARMEIRANKSCGLHIHVGPRGGMRLLDAKKLVTLVMMLEQPLLYEIAASYRKRCPSASTILTSRYKIMHDASKADETLPKDDSESMHEYLPWTRGTLRPLSWNNYEPEVCHDLLRLVWHTKSLWKLDKQLRHNGDNETGLGLCLRNPGELEFVNLDGYWDWDSDSSESSCRTKSSKWSNHVPEFEGSRCSTFEFRFSQMSFDVDVIKDWAALGCRLVDLAALPSVDFSCFVDKLLNVLVNSEEEDASCKRRRTLRLLELGDQNVRWDARIPRRDSSDGFAPRVSEPMSRPKPGVTSEDGLEDRLMFTRL</sequence>
<proteinExistence type="predicted"/>
<dbReference type="PANTHER" id="PTHR36847">
    <property type="entry name" value="AMIDOLIGASE ENZYME"/>
    <property type="match status" value="1"/>
</dbReference>
<dbReference type="AlphaFoldDB" id="A0A0F7ZH09"/>
<evidence type="ECO:0000313" key="3">
    <source>
        <dbReference type="Proteomes" id="UP000054481"/>
    </source>
</evidence>
<dbReference type="InterPro" id="IPR022025">
    <property type="entry name" value="Amidoligase_2"/>
</dbReference>
<organism evidence="2 3">
    <name type="scientific">Hirsutella minnesotensis 3608</name>
    <dbReference type="NCBI Taxonomy" id="1043627"/>
    <lineage>
        <taxon>Eukaryota</taxon>
        <taxon>Fungi</taxon>
        <taxon>Dikarya</taxon>
        <taxon>Ascomycota</taxon>
        <taxon>Pezizomycotina</taxon>
        <taxon>Sordariomycetes</taxon>
        <taxon>Hypocreomycetidae</taxon>
        <taxon>Hypocreales</taxon>
        <taxon>Ophiocordycipitaceae</taxon>
        <taxon>Hirsutella</taxon>
    </lineage>
</organism>
<dbReference type="OrthoDB" id="412402at2759"/>
<evidence type="ECO:0000256" key="1">
    <source>
        <dbReference type="SAM" id="MobiDB-lite"/>
    </source>
</evidence>